<name>A0A9P7GCT6_9AGAR</name>
<dbReference type="GO" id="GO:0005634">
    <property type="term" value="C:nucleus"/>
    <property type="evidence" value="ECO:0007669"/>
    <property type="project" value="TreeGrafter"/>
</dbReference>
<dbReference type="InterPro" id="IPR052240">
    <property type="entry name" value="SAP_domain_ribonucleoprotein"/>
</dbReference>
<dbReference type="EMBL" id="JABCKV010000023">
    <property type="protein sequence ID" value="KAG5646323.1"/>
    <property type="molecule type" value="Genomic_DNA"/>
</dbReference>
<evidence type="ECO:0000313" key="4">
    <source>
        <dbReference type="Proteomes" id="UP000775547"/>
    </source>
</evidence>
<dbReference type="OrthoDB" id="445357at2759"/>
<dbReference type="PANTHER" id="PTHR46551">
    <property type="entry name" value="SAP DOMAIN-CONTAINING RIBONUCLEOPROTEIN"/>
    <property type="match status" value="1"/>
</dbReference>
<proteinExistence type="predicted"/>
<reference evidence="3" key="2">
    <citation type="submission" date="2021-10" db="EMBL/GenBank/DDBJ databases">
        <title>Phylogenomics reveals ancestral predisposition of the termite-cultivated fungus Termitomyces towards a domesticated lifestyle.</title>
        <authorList>
            <person name="Auxier B."/>
            <person name="Grum-Grzhimaylo A."/>
            <person name="Cardenas M.E."/>
            <person name="Lodge J.D."/>
            <person name="Laessoe T."/>
            <person name="Pedersen O."/>
            <person name="Smith M.E."/>
            <person name="Kuyper T.W."/>
            <person name="Franco-Molano E.A."/>
            <person name="Baroni T.J."/>
            <person name="Aanen D.K."/>
        </authorList>
    </citation>
    <scope>NUCLEOTIDE SEQUENCE</scope>
    <source>
        <strain evidence="3">AP01</strain>
        <tissue evidence="3">Mycelium</tissue>
    </source>
</reference>
<dbReference type="Proteomes" id="UP000775547">
    <property type="component" value="Unassembled WGS sequence"/>
</dbReference>
<dbReference type="AlphaFoldDB" id="A0A9P7GCT6"/>
<dbReference type="GO" id="GO:0016973">
    <property type="term" value="P:poly(A)+ mRNA export from nucleus"/>
    <property type="evidence" value="ECO:0007669"/>
    <property type="project" value="TreeGrafter"/>
</dbReference>
<organism evidence="3 4">
    <name type="scientific">Asterophora parasitica</name>
    <dbReference type="NCBI Taxonomy" id="117018"/>
    <lineage>
        <taxon>Eukaryota</taxon>
        <taxon>Fungi</taxon>
        <taxon>Dikarya</taxon>
        <taxon>Basidiomycota</taxon>
        <taxon>Agaricomycotina</taxon>
        <taxon>Agaricomycetes</taxon>
        <taxon>Agaricomycetidae</taxon>
        <taxon>Agaricales</taxon>
        <taxon>Tricholomatineae</taxon>
        <taxon>Lyophyllaceae</taxon>
        <taxon>Asterophora</taxon>
    </lineage>
</organism>
<feature type="region of interest" description="Disordered" evidence="2">
    <location>
        <begin position="55"/>
        <end position="220"/>
    </location>
</feature>
<keyword evidence="1" id="KW-0597">Phosphoprotein</keyword>
<protein>
    <recommendedName>
        <fullName evidence="5">THO1-MOS11 C-terminal domain-containing protein</fullName>
    </recommendedName>
</protein>
<evidence type="ECO:0000256" key="1">
    <source>
        <dbReference type="ARBA" id="ARBA00022553"/>
    </source>
</evidence>
<evidence type="ECO:0000313" key="3">
    <source>
        <dbReference type="EMBL" id="KAG5646323.1"/>
    </source>
</evidence>
<accession>A0A9P7GCT6</accession>
<reference evidence="3" key="1">
    <citation type="submission" date="2020-07" db="EMBL/GenBank/DDBJ databases">
        <authorList>
            <person name="Nieuwenhuis M."/>
            <person name="Van De Peppel L.J.J."/>
        </authorList>
    </citation>
    <scope>NUCLEOTIDE SEQUENCE</scope>
    <source>
        <strain evidence="3">AP01</strain>
        <tissue evidence="3">Mycelium</tissue>
    </source>
</reference>
<evidence type="ECO:0008006" key="5">
    <source>
        <dbReference type="Google" id="ProtNLM"/>
    </source>
</evidence>
<comment type="caution">
    <text evidence="3">The sequence shown here is derived from an EMBL/GenBank/DDBJ whole genome shotgun (WGS) entry which is preliminary data.</text>
</comment>
<sequence length="220" mass="23899">MESQLKALKVAELRELLTKAAVLFASKINKADLIAKVLASQPAIDVYHSLHGTTDLLSPPEEHEQVLQPPPEAAPVEPSPAAASPPVPVQKPASVDENDVTPPENATVTPPTAPEDPEEEKRRKRAERFGIPYVEPPKARPPRGQNAKRAPLDDSKKLATRANRFGTTAPSAAQKRSAPTETVDAEEQDRRKKRAERFGTGPQLAQLKAGRFGIVPFPQK</sequence>
<evidence type="ECO:0000256" key="2">
    <source>
        <dbReference type="SAM" id="MobiDB-lite"/>
    </source>
</evidence>
<gene>
    <name evidence="3" type="ORF">DXG03_003920</name>
</gene>
<keyword evidence="4" id="KW-1185">Reference proteome</keyword>
<dbReference type="PANTHER" id="PTHR46551:SF1">
    <property type="entry name" value="SAP DOMAIN-CONTAINING RIBONUCLEOPROTEIN"/>
    <property type="match status" value="1"/>
</dbReference>